<evidence type="ECO:0000256" key="1">
    <source>
        <dbReference type="ARBA" id="ARBA00004141"/>
    </source>
</evidence>
<evidence type="ECO:0000313" key="13">
    <source>
        <dbReference type="EMBL" id="QLI81379.1"/>
    </source>
</evidence>
<dbReference type="Proteomes" id="UP000510822">
    <property type="component" value="Chromosome"/>
</dbReference>
<evidence type="ECO:0000256" key="2">
    <source>
        <dbReference type="ARBA" id="ARBA00010581"/>
    </source>
</evidence>
<dbReference type="Pfam" id="PF00510">
    <property type="entry name" value="COX3"/>
    <property type="match status" value="1"/>
</dbReference>
<keyword evidence="7 11" id="KW-0472">Membrane</keyword>
<evidence type="ECO:0000256" key="6">
    <source>
        <dbReference type="ARBA" id="ARBA00022989"/>
    </source>
</evidence>
<protein>
    <recommendedName>
        <fullName evidence="3">cytochrome-c oxidase</fullName>
        <ecNumber evidence="3">7.1.1.9</ecNumber>
    </recommendedName>
    <alternativeName>
        <fullName evidence="8">Cytochrome aa3 subunit 3</fullName>
    </alternativeName>
    <alternativeName>
        <fullName evidence="9">Cytochrome c oxidase polypeptide III</fullName>
    </alternativeName>
</protein>
<name>A0A7D5V9G3_9NEIS</name>
<proteinExistence type="inferred from homology"/>
<evidence type="ECO:0000256" key="4">
    <source>
        <dbReference type="ARBA" id="ARBA00022692"/>
    </source>
</evidence>
<comment type="similarity">
    <text evidence="2 10">Belongs to the cytochrome c oxidase subunit 3 family.</text>
</comment>
<keyword evidence="6 11" id="KW-1133">Transmembrane helix</keyword>
<evidence type="ECO:0000259" key="12">
    <source>
        <dbReference type="PROSITE" id="PS50253"/>
    </source>
</evidence>
<feature type="transmembrane region" description="Helical" evidence="11">
    <location>
        <begin position="20"/>
        <end position="40"/>
    </location>
</feature>
<keyword evidence="14" id="KW-1185">Reference proteome</keyword>
<dbReference type="InterPro" id="IPR024791">
    <property type="entry name" value="Cyt_c/ubiquinol_Oxase_su3"/>
</dbReference>
<keyword evidence="4 10" id="KW-0812">Transmembrane</keyword>
<evidence type="ECO:0000256" key="5">
    <source>
        <dbReference type="ARBA" id="ARBA00022967"/>
    </source>
</evidence>
<sequence>MNVENAVHDAHYFVPSPSRWPIVGAVALFCLGLGAALAINQVASGRWVLLIGAGVLLWMLIGWFGDVVHESESGSYGQQVDYSFRWGMSWFIFSEVMFFAAFFGALFYTRTISVPELGFFSETQRMLWPNFQADWPMATGPKSAAYQAMHPFGLPAINTALLLTSGVTLTWAHWGLLQQQRRVLSLGLGLTIVLGVLFLCLQAYEYQHAWSELKLTLASGAYGATFYLLTGFHGMHVLVGTLILTTMWLRVQRGHFTPLQHFGFEAAAWYWHFVDVVWLGLFVFVYVL</sequence>
<feature type="domain" description="Heme-copper oxidase subunit III family profile" evidence="12">
    <location>
        <begin position="8"/>
        <end position="288"/>
    </location>
</feature>
<feature type="transmembrane region" description="Helical" evidence="11">
    <location>
        <begin position="224"/>
        <end position="249"/>
    </location>
</feature>
<dbReference type="EC" id="7.1.1.9" evidence="3"/>
<evidence type="ECO:0000256" key="11">
    <source>
        <dbReference type="SAM" id="Phobius"/>
    </source>
</evidence>
<dbReference type="InterPro" id="IPR000298">
    <property type="entry name" value="Cyt_c_oxidase-like_su3"/>
</dbReference>
<dbReference type="CDD" id="cd01665">
    <property type="entry name" value="Cyt_c_Oxidase_III"/>
    <property type="match status" value="1"/>
</dbReference>
<organism evidence="13 14">
    <name type="scientific">Chitinibacter fontanus</name>
    <dbReference type="NCBI Taxonomy" id="1737446"/>
    <lineage>
        <taxon>Bacteria</taxon>
        <taxon>Pseudomonadati</taxon>
        <taxon>Pseudomonadota</taxon>
        <taxon>Betaproteobacteria</taxon>
        <taxon>Neisseriales</taxon>
        <taxon>Chitinibacteraceae</taxon>
        <taxon>Chitinibacter</taxon>
    </lineage>
</organism>
<feature type="transmembrane region" description="Helical" evidence="11">
    <location>
        <begin position="47"/>
        <end position="64"/>
    </location>
</feature>
<dbReference type="InterPro" id="IPR033945">
    <property type="entry name" value="Cyt_c_oxase_su3_dom"/>
</dbReference>
<feature type="transmembrane region" description="Helical" evidence="11">
    <location>
        <begin position="183"/>
        <end position="204"/>
    </location>
</feature>
<evidence type="ECO:0000313" key="14">
    <source>
        <dbReference type="Proteomes" id="UP000510822"/>
    </source>
</evidence>
<dbReference type="Gene3D" id="1.20.120.80">
    <property type="entry name" value="Cytochrome c oxidase, subunit III, four-helix bundle"/>
    <property type="match status" value="1"/>
</dbReference>
<comment type="subcellular location">
    <subcellularLocation>
        <location evidence="10">Cell membrane</location>
        <topology evidence="10">Multi-pass membrane protein</topology>
    </subcellularLocation>
    <subcellularLocation>
        <location evidence="1">Membrane</location>
        <topology evidence="1">Multi-pass membrane protein</topology>
    </subcellularLocation>
</comment>
<evidence type="ECO:0000256" key="10">
    <source>
        <dbReference type="RuleBase" id="RU003376"/>
    </source>
</evidence>
<reference evidence="13 14" key="1">
    <citation type="journal article" date="2016" name="Int. J. Syst. Evol. Microbiol.">
        <title>Chitinibacter fontanus sp. nov., isolated from a spring.</title>
        <authorList>
            <person name="Sheu S.Y."/>
            <person name="Li Y.S."/>
            <person name="Young C.C."/>
            <person name="Chen W.M."/>
        </authorList>
    </citation>
    <scope>NUCLEOTIDE SEQUENCE [LARGE SCALE GENOMIC DNA]</scope>
    <source>
        <strain evidence="13 14">STM-7</strain>
    </source>
</reference>
<dbReference type="InterPro" id="IPR013833">
    <property type="entry name" value="Cyt_c_oxidase_su3_a-hlx"/>
</dbReference>
<dbReference type="SUPFAM" id="SSF81452">
    <property type="entry name" value="Cytochrome c oxidase subunit III-like"/>
    <property type="match status" value="1"/>
</dbReference>
<dbReference type="KEGG" id="cfon:HZU75_07470"/>
<evidence type="ECO:0000256" key="7">
    <source>
        <dbReference type="ARBA" id="ARBA00023136"/>
    </source>
</evidence>
<dbReference type="RefSeq" id="WP_180308505.1">
    <property type="nucleotide sequence ID" value="NZ_CP058952.1"/>
</dbReference>
<dbReference type="GO" id="GO:0019646">
    <property type="term" value="P:aerobic electron transport chain"/>
    <property type="evidence" value="ECO:0007669"/>
    <property type="project" value="InterPro"/>
</dbReference>
<dbReference type="PROSITE" id="PS50253">
    <property type="entry name" value="COX3"/>
    <property type="match status" value="1"/>
</dbReference>
<feature type="transmembrane region" description="Helical" evidence="11">
    <location>
        <begin position="84"/>
        <end position="108"/>
    </location>
</feature>
<dbReference type="AlphaFoldDB" id="A0A7D5V9G3"/>
<dbReference type="GO" id="GO:0005886">
    <property type="term" value="C:plasma membrane"/>
    <property type="evidence" value="ECO:0007669"/>
    <property type="project" value="UniProtKB-SubCell"/>
</dbReference>
<dbReference type="InterPro" id="IPR035973">
    <property type="entry name" value="Cyt_c_oxidase_su3-like_sf"/>
</dbReference>
<gene>
    <name evidence="13" type="ORF">HZU75_07470</name>
</gene>
<dbReference type="Gene3D" id="1.10.287.70">
    <property type="match status" value="1"/>
</dbReference>
<feature type="transmembrane region" description="Helical" evidence="11">
    <location>
        <begin position="269"/>
        <end position="287"/>
    </location>
</feature>
<dbReference type="FunFam" id="1.20.120.80:FF:000003">
    <property type="entry name" value="Cytochrome c oxidase subunit 3"/>
    <property type="match status" value="1"/>
</dbReference>
<dbReference type="EMBL" id="CP058952">
    <property type="protein sequence ID" value="QLI81379.1"/>
    <property type="molecule type" value="Genomic_DNA"/>
</dbReference>
<accession>A0A7D5V9G3</accession>
<evidence type="ECO:0000256" key="3">
    <source>
        <dbReference type="ARBA" id="ARBA00012949"/>
    </source>
</evidence>
<evidence type="ECO:0000256" key="8">
    <source>
        <dbReference type="ARBA" id="ARBA00031400"/>
    </source>
</evidence>
<dbReference type="PANTHER" id="PTHR11403">
    <property type="entry name" value="CYTOCHROME C OXIDASE SUBUNIT III"/>
    <property type="match status" value="1"/>
</dbReference>
<keyword evidence="5" id="KW-1278">Translocase</keyword>
<dbReference type="PANTHER" id="PTHR11403:SF7">
    <property type="entry name" value="CYTOCHROME C OXIDASE SUBUNIT 3"/>
    <property type="match status" value="1"/>
</dbReference>
<evidence type="ECO:0000256" key="9">
    <source>
        <dbReference type="ARBA" id="ARBA00031625"/>
    </source>
</evidence>
<dbReference type="GO" id="GO:0004129">
    <property type="term" value="F:cytochrome-c oxidase activity"/>
    <property type="evidence" value="ECO:0007669"/>
    <property type="project" value="UniProtKB-EC"/>
</dbReference>